<dbReference type="PANTHER" id="PTHR33021:SF482">
    <property type="entry name" value="EARLY NODULIN-LIKE PROTEIN"/>
    <property type="match status" value="1"/>
</dbReference>
<feature type="domain" description="Phytocyanin" evidence="7">
    <location>
        <begin position="27"/>
        <end position="128"/>
    </location>
</feature>
<dbReference type="FunFam" id="2.60.40.420:FF:000018">
    <property type="entry name" value="Lamin-like protein"/>
    <property type="match status" value="1"/>
</dbReference>
<name>A0A396HY79_MEDTR</name>
<comment type="function">
    <text evidence="5">May act as a carbohydrate transporter.</text>
</comment>
<feature type="chain" id="PRO_5017273813" evidence="6">
    <location>
        <begin position="27"/>
        <end position="147"/>
    </location>
</feature>
<evidence type="ECO:0000256" key="3">
    <source>
        <dbReference type="ARBA" id="ARBA00023180"/>
    </source>
</evidence>
<dbReference type="InterPro" id="IPR003245">
    <property type="entry name" value="Phytocyanin_dom"/>
</dbReference>
<dbReference type="GO" id="GO:0009055">
    <property type="term" value="F:electron transfer activity"/>
    <property type="evidence" value="ECO:0007669"/>
    <property type="project" value="InterPro"/>
</dbReference>
<dbReference type="EMBL" id="PSQE01000005">
    <property type="protein sequence ID" value="RHN57468.1"/>
    <property type="molecule type" value="Genomic_DNA"/>
</dbReference>
<sequence>MEALSLNKKMLLMMIMTAMIWNMAKAEEHFVGGGRQGWNPSNNLTKWSLNEHFHVNDWLFFGYDKLYFNVLEVNKTSYENCIDTGFIKNITRGGGRDVFLLTEAKTYYFISGGGFCQRGVKVAIDVNEHVAPAPQPTPHKGSNASNI</sequence>
<evidence type="ECO:0000313" key="8">
    <source>
        <dbReference type="EMBL" id="RHN57468.1"/>
    </source>
</evidence>
<keyword evidence="2" id="KW-1015">Disulfide bond</keyword>
<evidence type="ECO:0000259" key="7">
    <source>
        <dbReference type="PROSITE" id="PS51485"/>
    </source>
</evidence>
<dbReference type="AlphaFoldDB" id="A0A396HY79"/>
<comment type="similarity">
    <text evidence="4">Belongs to the early nodulin-like (ENODL) family.</text>
</comment>
<dbReference type="SUPFAM" id="SSF49503">
    <property type="entry name" value="Cupredoxins"/>
    <property type="match status" value="1"/>
</dbReference>
<evidence type="ECO:0000256" key="4">
    <source>
        <dbReference type="ARBA" id="ARBA00035011"/>
    </source>
</evidence>
<protein>
    <submittedName>
        <fullName evidence="8">Putative cupredoxin</fullName>
    </submittedName>
</protein>
<proteinExistence type="inferred from homology"/>
<keyword evidence="1 6" id="KW-0732">Signal</keyword>
<evidence type="ECO:0000256" key="6">
    <source>
        <dbReference type="SAM" id="SignalP"/>
    </source>
</evidence>
<feature type="signal peptide" evidence="6">
    <location>
        <begin position="1"/>
        <end position="26"/>
    </location>
</feature>
<keyword evidence="3" id="KW-0325">Glycoprotein</keyword>
<organism evidence="8">
    <name type="scientific">Medicago truncatula</name>
    <name type="common">Barrel medic</name>
    <name type="synonym">Medicago tribuloides</name>
    <dbReference type="NCBI Taxonomy" id="3880"/>
    <lineage>
        <taxon>Eukaryota</taxon>
        <taxon>Viridiplantae</taxon>
        <taxon>Streptophyta</taxon>
        <taxon>Embryophyta</taxon>
        <taxon>Tracheophyta</taxon>
        <taxon>Spermatophyta</taxon>
        <taxon>Magnoliopsida</taxon>
        <taxon>eudicotyledons</taxon>
        <taxon>Gunneridae</taxon>
        <taxon>Pentapetalae</taxon>
        <taxon>rosids</taxon>
        <taxon>fabids</taxon>
        <taxon>Fabales</taxon>
        <taxon>Fabaceae</taxon>
        <taxon>Papilionoideae</taxon>
        <taxon>50 kb inversion clade</taxon>
        <taxon>NPAAA clade</taxon>
        <taxon>Hologalegina</taxon>
        <taxon>IRL clade</taxon>
        <taxon>Trifolieae</taxon>
        <taxon>Medicago</taxon>
    </lineage>
</organism>
<dbReference type="PROSITE" id="PS51485">
    <property type="entry name" value="PHYTOCYANIN"/>
    <property type="match status" value="1"/>
</dbReference>
<dbReference type="InterPro" id="IPR008972">
    <property type="entry name" value="Cupredoxin"/>
</dbReference>
<dbReference type="Gramene" id="rna33015">
    <property type="protein sequence ID" value="RHN57468.1"/>
    <property type="gene ID" value="gene33015"/>
</dbReference>
<evidence type="ECO:0000256" key="1">
    <source>
        <dbReference type="ARBA" id="ARBA00022729"/>
    </source>
</evidence>
<comment type="caution">
    <text evidence="8">The sequence shown here is derived from an EMBL/GenBank/DDBJ whole genome shotgun (WGS) entry which is preliminary data.</text>
</comment>
<evidence type="ECO:0000256" key="5">
    <source>
        <dbReference type="ARBA" id="ARBA00037626"/>
    </source>
</evidence>
<accession>A0A396HY79</accession>
<dbReference type="PANTHER" id="PTHR33021">
    <property type="entry name" value="BLUE COPPER PROTEIN"/>
    <property type="match status" value="1"/>
</dbReference>
<evidence type="ECO:0000256" key="2">
    <source>
        <dbReference type="ARBA" id="ARBA00023157"/>
    </source>
</evidence>
<dbReference type="Proteomes" id="UP000265566">
    <property type="component" value="Chromosome 5"/>
</dbReference>
<dbReference type="OrthoDB" id="676939at2759"/>
<dbReference type="InterPro" id="IPR039391">
    <property type="entry name" value="Phytocyanin-like"/>
</dbReference>
<gene>
    <name evidence="8" type="ORF">MtrunA17_Chr5g0440711</name>
</gene>
<dbReference type="Gene3D" id="2.60.40.420">
    <property type="entry name" value="Cupredoxins - blue copper proteins"/>
    <property type="match status" value="1"/>
</dbReference>
<reference evidence="8" key="1">
    <citation type="journal article" date="2018" name="Nat. Plants">
        <title>Whole-genome landscape of Medicago truncatula symbiotic genes.</title>
        <authorList>
            <person name="Pecrix Y."/>
            <person name="Gamas P."/>
            <person name="Carrere S."/>
        </authorList>
    </citation>
    <scope>NUCLEOTIDE SEQUENCE</scope>
    <source>
        <tissue evidence="8">Leaves</tissue>
    </source>
</reference>
<dbReference type="Pfam" id="PF02298">
    <property type="entry name" value="Cu_bind_like"/>
    <property type="match status" value="1"/>
</dbReference>